<keyword evidence="2" id="KW-0732">Signal</keyword>
<dbReference type="Proteomes" id="UP001189225">
    <property type="component" value="Unassembled WGS sequence"/>
</dbReference>
<feature type="region of interest" description="Disordered" evidence="1">
    <location>
        <begin position="235"/>
        <end position="256"/>
    </location>
</feature>
<evidence type="ECO:0000313" key="3">
    <source>
        <dbReference type="EMBL" id="CAJ0740119.1"/>
    </source>
</evidence>
<organism evidence="3 4">
    <name type="scientific">Ralstonia edaphi</name>
    <dbReference type="NCBI Taxonomy" id="3058599"/>
    <lineage>
        <taxon>Bacteria</taxon>
        <taxon>Pseudomonadati</taxon>
        <taxon>Pseudomonadota</taxon>
        <taxon>Betaproteobacteria</taxon>
        <taxon>Burkholderiales</taxon>
        <taxon>Burkholderiaceae</taxon>
        <taxon>Ralstonia</taxon>
    </lineage>
</organism>
<evidence type="ECO:0000256" key="2">
    <source>
        <dbReference type="SAM" id="SignalP"/>
    </source>
</evidence>
<sequence length="1119" mass="117431">MRSFAQRFALTISAALALALLGARPAGAEDIDLYTGFTPQAGKPNVVIIFDDGSNSDAAATFNCNVLTVANPNKSSGAEQCALYGAAQSIAQNPALLGNLNLGFMMFDPNSPGGVFRFPYASTPPNQTLMLMDSAGVNSFLSYIQNTFPTQLNGNGVQVAGAMQEAWAFYSGHQGLSFVKPYPNANYTSPIANPCQRNYVIYIGNATTSGHPGDQGGAAGDALTNTNDPAAPKATWATWPTPPGPTVTEIPIPGATQSTINDYGDEWARYMYQTDLSNGANASNGNNNGNPQNIITYTISVAALDRKSTPTNVIYANPDYIAFNNSMATNGGGKNYTVQLGDVQGLQDALLSILNEIQAVNSVFASVSLPAAVNAQGQFLNQVYIGMFRPDASAAPRWMGNLKQYQVGYDANGNLQLLDSVGQPALSSAGTGFISPNAVSFWTAEPPLTYGVGGYGTSSVANWPTNGFWKNSPSSKGWKLDSPDGEIVEKGGAGEMLRAQFLTDQSKRILLTCNGIGSCPSNKAMPTFDTSNSWLTGTQGLSAINSYKGTNGAPAITASQQNYFINWVRGRDVYAFDGSVTAGVSTTGAGQEAETGPGSPVTIRPSIHGDVLHSRPVVVNYGTSTTPNVVVYYGTNDGVFHAINGNQTAGINGVRPGGELWGFIPPEFIGKLSRLYANSPEVKLSSTPSGITPTPTPRDDFFDGSTTVMQDQRNSSSPRTILYLTARRGGNLIYALDVTDPVNPRYVWSRSNSDIPELGQTWSKPRLMRVTGYSNPVLIMGAGYDAASEDADPAPGTDTMGRGIVVLDAYTGVPVWSALANCSGVAGVCMTNTSLTRSIASDVTAVDRTGSGYIQMAYVGDVGGNIWRVDFQPTGGSSPANWTLTLFAKLGGASNTNNARKFFYAPDVVPTASFNAVMAGTGDREHPLYSASVTPGTAYNVVNRFYMLKDPNIGAMPAGWTPLTEANLVDATSVAYNGSGSGFYITLPNPGEKVVNAPLTVAGYTTFGTNTPAIPTAGMCYPNLGRARTYSVSFLTGAGQNPNRSVVLDGGGFPPSSVYGVVLVNNGNGGTTPVPVCFGCGNQTGTGGGGSALAPVQVTPKGLGKRKRTFWFSETDKKP</sequence>
<keyword evidence="4" id="KW-1185">Reference proteome</keyword>
<evidence type="ECO:0000256" key="1">
    <source>
        <dbReference type="SAM" id="MobiDB-lite"/>
    </source>
</evidence>
<feature type="signal peptide" evidence="2">
    <location>
        <begin position="1"/>
        <end position="28"/>
    </location>
</feature>
<dbReference type="RefSeq" id="WP_316890007.1">
    <property type="nucleotide sequence ID" value="NZ_CATWAR010000002.1"/>
</dbReference>
<proteinExistence type="predicted"/>
<feature type="chain" id="PRO_5044498090" description="Pilus assembly protein PilY" evidence="2">
    <location>
        <begin position="29"/>
        <end position="1119"/>
    </location>
</feature>
<accession>A0AB72X018</accession>
<reference evidence="3 4" key="1">
    <citation type="submission" date="2023-07" db="EMBL/GenBank/DDBJ databases">
        <authorList>
            <person name="Peeters C."/>
        </authorList>
    </citation>
    <scope>NUCLEOTIDE SEQUENCE [LARGE SCALE GENOMIC DNA]</scope>
    <source>
        <strain evidence="3 4">R-16034</strain>
    </source>
</reference>
<comment type="caution">
    <text evidence="3">The sequence shown here is derived from an EMBL/GenBank/DDBJ whole genome shotgun (WGS) entry which is preliminary data.</text>
</comment>
<dbReference type="EMBL" id="CATWHI010000002">
    <property type="protein sequence ID" value="CAJ0740119.1"/>
    <property type="molecule type" value="Genomic_DNA"/>
</dbReference>
<evidence type="ECO:0000313" key="4">
    <source>
        <dbReference type="Proteomes" id="UP001189225"/>
    </source>
</evidence>
<name>A0AB72X018_9RALS</name>
<gene>
    <name evidence="3" type="ORF">R16034_01980</name>
</gene>
<protein>
    <recommendedName>
        <fullName evidence="5">Pilus assembly protein PilY</fullName>
    </recommendedName>
</protein>
<dbReference type="AlphaFoldDB" id="A0AB72X018"/>
<evidence type="ECO:0008006" key="5">
    <source>
        <dbReference type="Google" id="ProtNLM"/>
    </source>
</evidence>